<comment type="caution">
    <text evidence="2">The sequence shown here is derived from an EMBL/GenBank/DDBJ whole genome shotgun (WGS) entry which is preliminary data.</text>
</comment>
<evidence type="ECO:0000313" key="3">
    <source>
        <dbReference type="Proteomes" id="UP000680348"/>
    </source>
</evidence>
<dbReference type="Proteomes" id="UP000680348">
    <property type="component" value="Unassembled WGS sequence"/>
</dbReference>
<dbReference type="SUPFAM" id="SSF53335">
    <property type="entry name" value="S-adenosyl-L-methionine-dependent methyltransferases"/>
    <property type="match status" value="1"/>
</dbReference>
<sequence>MLEQLGKMAAKKLGLVTRSELIAMQEINMLATSSLYQLWGDKPQRKASNKALVELFFGLVKILQPSLFIEAGAKMADTSVRARQYLPDARIVAFEASPDNFAVYSKSEPHAENRVEYLHYALSDKEGTIDFNIRTAVAGQAVWVNSGANSILPRADDRTEYKTVSVPSKRIDDFFAGCGSCALWVDVEGASKQVLTGAKDTLKKALVAIVEVEDYEVWAGQWKAREVIEAFLDAGLVPIARDFEYKGQYNVVFLRQAAFTGNRDVRQNIEFFYSELAKR</sequence>
<proteinExistence type="predicted"/>
<dbReference type="EMBL" id="JAGWCR010000002">
    <property type="protein sequence ID" value="MBS3648080.1"/>
    <property type="molecule type" value="Genomic_DNA"/>
</dbReference>
<evidence type="ECO:0000259" key="1">
    <source>
        <dbReference type="Pfam" id="PF05050"/>
    </source>
</evidence>
<dbReference type="InterPro" id="IPR029063">
    <property type="entry name" value="SAM-dependent_MTases_sf"/>
</dbReference>
<evidence type="ECO:0000313" key="2">
    <source>
        <dbReference type="EMBL" id="MBS3648080.1"/>
    </source>
</evidence>
<dbReference type="Gene3D" id="3.40.50.150">
    <property type="entry name" value="Vaccinia Virus protein VP39"/>
    <property type="match status" value="1"/>
</dbReference>
<organism evidence="2 3">
    <name type="scientific">Pseudaminobacter soli</name>
    <name type="common">ex Zhang et al. 2022</name>
    <dbReference type="NCBI Taxonomy" id="2831468"/>
    <lineage>
        <taxon>Bacteria</taxon>
        <taxon>Pseudomonadati</taxon>
        <taxon>Pseudomonadota</taxon>
        <taxon>Alphaproteobacteria</taxon>
        <taxon>Hyphomicrobiales</taxon>
        <taxon>Phyllobacteriaceae</taxon>
        <taxon>Pseudaminobacter</taxon>
    </lineage>
</organism>
<keyword evidence="2" id="KW-0808">Transferase</keyword>
<protein>
    <submittedName>
        <fullName evidence="2">FkbM family methyltransferase</fullName>
    </submittedName>
</protein>
<dbReference type="NCBIfam" id="TIGR01444">
    <property type="entry name" value="fkbM_fam"/>
    <property type="match status" value="1"/>
</dbReference>
<dbReference type="PANTHER" id="PTHR36973:SF4">
    <property type="entry name" value="NODULATION PROTEIN"/>
    <property type="match status" value="1"/>
</dbReference>
<dbReference type="Pfam" id="PF05050">
    <property type="entry name" value="Methyltransf_21"/>
    <property type="match status" value="1"/>
</dbReference>
<name>A0A942I767_9HYPH</name>
<dbReference type="PANTHER" id="PTHR36973">
    <property type="entry name" value="SLL1456 PROTEIN-RELATED"/>
    <property type="match status" value="1"/>
</dbReference>
<dbReference type="InterPro" id="IPR053188">
    <property type="entry name" value="FkbM_Methyltransferase"/>
</dbReference>
<accession>A0A942I767</accession>
<dbReference type="GO" id="GO:0008171">
    <property type="term" value="F:O-methyltransferase activity"/>
    <property type="evidence" value="ECO:0007669"/>
    <property type="project" value="TreeGrafter"/>
</dbReference>
<dbReference type="InterPro" id="IPR006342">
    <property type="entry name" value="FkbM_mtfrase"/>
</dbReference>
<dbReference type="GO" id="GO:0032259">
    <property type="term" value="P:methylation"/>
    <property type="evidence" value="ECO:0007669"/>
    <property type="project" value="UniProtKB-KW"/>
</dbReference>
<reference evidence="2" key="1">
    <citation type="submission" date="2021-04" db="EMBL/GenBank/DDBJ databases">
        <title>Pseudaminobacter soli sp. nov., isolated from paddy soil contaminated by heavy metals.</title>
        <authorList>
            <person name="Zhang K."/>
        </authorList>
    </citation>
    <scope>NUCLEOTIDE SEQUENCE</scope>
    <source>
        <strain evidence="2">19-2017</strain>
    </source>
</reference>
<keyword evidence="3" id="KW-1185">Reference proteome</keyword>
<dbReference type="AlphaFoldDB" id="A0A942I767"/>
<keyword evidence="2" id="KW-0489">Methyltransferase</keyword>
<feature type="domain" description="Methyltransferase FkbM" evidence="1">
    <location>
        <begin position="82"/>
        <end position="235"/>
    </location>
</feature>
<gene>
    <name evidence="2" type="ORF">KEU06_05470</name>
</gene>
<dbReference type="RefSeq" id="WP_188253631.1">
    <property type="nucleotide sequence ID" value="NZ_JABVCF010000002.1"/>
</dbReference>